<comment type="caution">
    <text evidence="3">The sequence shown here is derived from an EMBL/GenBank/DDBJ whole genome shotgun (WGS) entry which is preliminary data.</text>
</comment>
<proteinExistence type="predicted"/>
<protein>
    <recommendedName>
        <fullName evidence="2">Uncharacterized domain-containing protein</fullName>
    </recommendedName>
</protein>
<sequence>MLEQIASWVVAKDLIEAKLRLTIVHSLTGLSIPQLRNLWRDIHHDIPRKGKLPESSLSFMSNRTEAATLSAFVGVHLQLFGEPSSKPEHLLQSWRAHREILGELDINAAYFALRDVRTQIVNFIRCGGFAVPTAGPTPSAKSTMSLFKTLRSWWGSTGDATVQKVDTTQIDLEVPRYPPFVKGLPAVAPERLIQSQDELLLQLARVVTVSKPLYEQHYLGVLRRFVSYCHLLPASQAHHHRGAGGLLRHSIEVGLWAAQASDKLLLDLGKTPAQRRQIEPRWQLTAFVAGLCHDVGKPAIDLVVTSHDRTKVWKPLTENLSDWTSANKISAYFLDWRVGRAKQHVVLSNLIADRIIGSETLAWIDEGGTELVVWLMESLNANPGARNPLYDLVVKSDQASVERDMKSLGVAMAGYELGVPVERHLTDIMRRLIREGVWQVNEPGARVWNIDGSIFLVWPAAGDEIASKVREDGAQGMPRTGDGVLDMLVERHLAFLRDHDDGDRFWKVAPEVLEAKFNKRVVLTCVRLKDDAMISSVPLASVPGVVTNGPNTQPVEAVHEEIPEPQAQPSCAAAEAREEEQAAEAMEEAAKPKKPRVSKPKPSGTENGGEDPHAPSEGSGVRTPAQMEIDPNTGEIFNITVTKADGSQRQLSVRKGALAGDGTSGLSSPVALKLKPKEAEFQQDDQVAQAGQGDPRALPEPTAPVKKAKRQGIDLSAPPTLQFDGAAGELLEALAEDLKNGTKSWETDARVDEEEMVHLKWPVAFSGYGLSAKAILDECSSKQWLWIDPYRPMVRVIDSLFLGEPCKAVRLNPEATYTLLHKASYKGESQGPLHKPSSAQQATKSSDPHVHEQSEAAPSQNLASGQVAAAEQGTLDLDGGPPAYLDEIPPMAMDDMPAPVAFTDLGELDAPRQAPARAKRSLRPDTGAKQPVASTTERQKGDAPVDSKPAAVPKPKAGEGSKSSQGSGGQNSKPSLAHKRSTLIAEPLQHKSPFQETKFDKFMAIVKAMDGTLTGDGWISLDRKACIDACKAQGLDLNRRDLQSFTEYASDYLNISGASVRLKTAK</sequence>
<organism evidence="3 4">
    <name type="scientific">Fusarium oxysporum f. sp. narcissi</name>
    <dbReference type="NCBI Taxonomy" id="451672"/>
    <lineage>
        <taxon>Eukaryota</taxon>
        <taxon>Fungi</taxon>
        <taxon>Dikarya</taxon>
        <taxon>Ascomycota</taxon>
        <taxon>Pezizomycotina</taxon>
        <taxon>Sordariomycetes</taxon>
        <taxon>Hypocreomycetidae</taxon>
        <taxon>Hypocreales</taxon>
        <taxon>Nectriaceae</taxon>
        <taxon>Fusarium</taxon>
        <taxon>Fusarium oxysporum species complex</taxon>
    </lineage>
</organism>
<feature type="region of interest" description="Disordered" evidence="1">
    <location>
        <begin position="685"/>
        <end position="718"/>
    </location>
</feature>
<evidence type="ECO:0000259" key="2">
    <source>
        <dbReference type="Pfam" id="PF07514"/>
    </source>
</evidence>
<feature type="compositionally biased region" description="Low complexity" evidence="1">
    <location>
        <begin position="685"/>
        <end position="694"/>
    </location>
</feature>
<evidence type="ECO:0000313" key="4">
    <source>
        <dbReference type="Proteomes" id="UP000290540"/>
    </source>
</evidence>
<dbReference type="NCBIfam" id="NF041494">
    <property type="entry name" value="MobH"/>
    <property type="match status" value="1"/>
</dbReference>
<dbReference type="Gene3D" id="1.10.3210.40">
    <property type="match status" value="1"/>
</dbReference>
<gene>
    <name evidence="3" type="ORF">BFJ63_vAg13524</name>
</gene>
<dbReference type="Proteomes" id="UP000290540">
    <property type="component" value="Unassembled WGS sequence"/>
</dbReference>
<name>A0A4Q2VGR2_FUSOX</name>
<dbReference type="AlphaFoldDB" id="A0A4Q2VGR2"/>
<accession>A0A4Q2VGR2</accession>
<dbReference type="InterPro" id="IPR011119">
    <property type="entry name" value="Unchr_helicase_relaxase_TraI"/>
</dbReference>
<evidence type="ECO:0000256" key="1">
    <source>
        <dbReference type="SAM" id="MobiDB-lite"/>
    </source>
</evidence>
<reference evidence="3 4" key="1">
    <citation type="submission" date="2016-12" db="EMBL/GenBank/DDBJ databases">
        <title>Draft genome sequence of Fusarium oxysporum causing rot on Narcissus.</title>
        <authorList>
            <person name="Armitage A.D."/>
            <person name="Taylor A."/>
            <person name="Clarkson J.P."/>
            <person name="Harrison R.J."/>
            <person name="Jackson A.C."/>
        </authorList>
    </citation>
    <scope>NUCLEOTIDE SEQUENCE [LARGE SCALE GENOMIC DNA]</scope>
    <source>
        <strain evidence="3 4">N139</strain>
    </source>
</reference>
<feature type="region of interest" description="Disordered" evidence="1">
    <location>
        <begin position="826"/>
        <end position="898"/>
    </location>
</feature>
<feature type="compositionally biased region" description="Low complexity" evidence="1">
    <location>
        <begin position="958"/>
        <end position="973"/>
    </location>
</feature>
<feature type="domain" description="Uncharacterised" evidence="2">
    <location>
        <begin position="191"/>
        <end position="493"/>
    </location>
</feature>
<feature type="compositionally biased region" description="Low complexity" evidence="1">
    <location>
        <begin position="889"/>
        <end position="898"/>
    </location>
</feature>
<feature type="region of interest" description="Disordered" evidence="1">
    <location>
        <begin position="561"/>
        <end position="627"/>
    </location>
</feature>
<feature type="region of interest" description="Disordered" evidence="1">
    <location>
        <begin position="911"/>
        <end position="976"/>
    </location>
</feature>
<dbReference type="SUPFAM" id="SSF160930">
    <property type="entry name" value="FlhC-like"/>
    <property type="match status" value="1"/>
</dbReference>
<evidence type="ECO:0000313" key="3">
    <source>
        <dbReference type="EMBL" id="RYC83577.1"/>
    </source>
</evidence>
<dbReference type="Pfam" id="PF07514">
    <property type="entry name" value="TraI_2"/>
    <property type="match status" value="1"/>
</dbReference>
<dbReference type="EMBL" id="MQTW01000147">
    <property type="protein sequence ID" value="RYC83577.1"/>
    <property type="molecule type" value="Genomic_DNA"/>
</dbReference>